<dbReference type="PANTHER" id="PTHR13068:SF112">
    <property type="entry name" value="TRANSCRIPTION TERMINATION FACTOR 3, MITOCHONDRIAL"/>
    <property type="match status" value="1"/>
</dbReference>
<dbReference type="InterPro" id="IPR003690">
    <property type="entry name" value="MTERF"/>
</dbReference>
<dbReference type="PANTHER" id="PTHR13068">
    <property type="entry name" value="CGI-12 PROTEIN-RELATED"/>
    <property type="match status" value="1"/>
</dbReference>
<dbReference type="Gene3D" id="1.25.70.10">
    <property type="entry name" value="Transcription termination factor 3, mitochondrial"/>
    <property type="match status" value="1"/>
</dbReference>
<sequence>MATSSVSRYFRIMGSIPLRKMVSMNQTSYIHVDHMTCIRRKAQHLSTTKQSLRKTEKTNDICSQIAPRAEKHFEGCKVKRVTVQSLLENIGFKVEKKNARTDVTKLSVEKVKKILSFLDEIGIEHQDKEKIISRRPGILTAKENLLRMRVEAMKKAGIYPESVAYVVRESPGVLTGRTEISLPNKVKFFESVKVKPKFTTDEILHVLTKCPHLIASYTVKSLEEKIQLFEKELKFNKHHIKNLILKQPSVLTFSEEAILKKYNYCFENMNLSPSSIARCPRVFQCSLKQIRERHQFLKHVGRITDEMRIDDYGLGLIVTTSDKQFVEKVAKTSMEDFKSFINNIDSIISCANEIELNGKQYKEGKTEGNEPI</sequence>
<organism evidence="3 4">
    <name type="scientific">Porites lobata</name>
    <dbReference type="NCBI Taxonomy" id="104759"/>
    <lineage>
        <taxon>Eukaryota</taxon>
        <taxon>Metazoa</taxon>
        <taxon>Cnidaria</taxon>
        <taxon>Anthozoa</taxon>
        <taxon>Hexacorallia</taxon>
        <taxon>Scleractinia</taxon>
        <taxon>Fungiina</taxon>
        <taxon>Poritidae</taxon>
        <taxon>Porites</taxon>
    </lineage>
</organism>
<dbReference type="InterPro" id="IPR038538">
    <property type="entry name" value="MTERF_sf"/>
</dbReference>
<dbReference type="Proteomes" id="UP001159405">
    <property type="component" value="Unassembled WGS sequence"/>
</dbReference>
<evidence type="ECO:0008006" key="5">
    <source>
        <dbReference type="Google" id="ProtNLM"/>
    </source>
</evidence>
<proteinExistence type="inferred from homology"/>
<keyword evidence="2" id="KW-0809">Transit peptide</keyword>
<keyword evidence="4" id="KW-1185">Reference proteome</keyword>
<dbReference type="Pfam" id="PF02536">
    <property type="entry name" value="mTERF"/>
    <property type="match status" value="1"/>
</dbReference>
<name>A0ABN8PJN5_9CNID</name>
<protein>
    <recommendedName>
        <fullName evidence="5">Transcription termination factor 3, mitochondrial</fullName>
    </recommendedName>
</protein>
<evidence type="ECO:0000313" key="4">
    <source>
        <dbReference type="Proteomes" id="UP001159405"/>
    </source>
</evidence>
<dbReference type="SMART" id="SM00733">
    <property type="entry name" value="Mterf"/>
    <property type="match status" value="5"/>
</dbReference>
<reference evidence="3 4" key="1">
    <citation type="submission" date="2022-05" db="EMBL/GenBank/DDBJ databases">
        <authorList>
            <consortium name="Genoscope - CEA"/>
            <person name="William W."/>
        </authorList>
    </citation>
    <scope>NUCLEOTIDE SEQUENCE [LARGE SCALE GENOMIC DNA]</scope>
</reference>
<accession>A0ABN8PJN5</accession>
<dbReference type="EMBL" id="CALNXK010000075">
    <property type="protein sequence ID" value="CAH3145209.1"/>
    <property type="molecule type" value="Genomic_DNA"/>
</dbReference>
<evidence type="ECO:0000256" key="1">
    <source>
        <dbReference type="ARBA" id="ARBA00007692"/>
    </source>
</evidence>
<gene>
    <name evidence="3" type="ORF">PLOB_00044415</name>
</gene>
<comment type="caution">
    <text evidence="3">The sequence shown here is derived from an EMBL/GenBank/DDBJ whole genome shotgun (WGS) entry which is preliminary data.</text>
</comment>
<comment type="similarity">
    <text evidence="1">Belongs to the mTERF family.</text>
</comment>
<evidence type="ECO:0000256" key="2">
    <source>
        <dbReference type="ARBA" id="ARBA00022946"/>
    </source>
</evidence>
<evidence type="ECO:0000313" key="3">
    <source>
        <dbReference type="EMBL" id="CAH3145209.1"/>
    </source>
</evidence>